<dbReference type="EMBL" id="CP061379">
    <property type="protein sequence ID" value="QPF91483.1"/>
    <property type="molecule type" value="Genomic_DNA"/>
</dbReference>
<dbReference type="Proteomes" id="UP000594621">
    <property type="component" value="Chromosome"/>
</dbReference>
<sequence>MDDAIYQAYKATDGADPNSAEFEDAFHASLIEQAPLESVIDHLDGDTAAALARALNHRVARSARMSGRAKVAEVALERKPWVRLQRPEDDPELDAILFGNASLSNAV</sequence>
<organism evidence="1 2">
    <name type="scientific">Bradyrhizobium commune</name>
    <dbReference type="NCBI Taxonomy" id="83627"/>
    <lineage>
        <taxon>Bacteria</taxon>
        <taxon>Pseudomonadati</taxon>
        <taxon>Pseudomonadota</taxon>
        <taxon>Alphaproteobacteria</taxon>
        <taxon>Hyphomicrobiales</taxon>
        <taxon>Nitrobacteraceae</taxon>
        <taxon>Bradyrhizobium</taxon>
    </lineage>
</organism>
<proteinExistence type="predicted"/>
<gene>
    <name evidence="1" type="ORF">IC761_34450</name>
</gene>
<dbReference type="RefSeq" id="WP_195801050.1">
    <property type="nucleotide sequence ID" value="NZ_CP061379.1"/>
</dbReference>
<evidence type="ECO:0000313" key="2">
    <source>
        <dbReference type="Proteomes" id="UP000594621"/>
    </source>
</evidence>
<accession>A0A7S9GZF8</accession>
<dbReference type="AlphaFoldDB" id="A0A7S9GZF8"/>
<keyword evidence="2" id="KW-1185">Reference proteome</keyword>
<dbReference type="KEGG" id="bcou:IC761_34450"/>
<protein>
    <submittedName>
        <fullName evidence="1">Uncharacterized protein</fullName>
    </submittedName>
</protein>
<name>A0A7S9GZF8_9BRAD</name>
<reference evidence="1 2" key="1">
    <citation type="submission" date="2020-09" db="EMBL/GenBank/DDBJ databases">
        <title>Complete genomes of bradyrhizobia occurring on native shrubby legumes in Australia.</title>
        <authorList>
            <person name="Lafay B."/>
        </authorList>
    </citation>
    <scope>NUCLEOTIDE SEQUENCE [LARGE SCALE GENOMIC DNA]</scope>
    <source>
        <strain evidence="1 2">BDV5040</strain>
    </source>
</reference>
<evidence type="ECO:0000313" key="1">
    <source>
        <dbReference type="EMBL" id="QPF91483.1"/>
    </source>
</evidence>